<dbReference type="AlphaFoldDB" id="A0A5B6VFI8"/>
<dbReference type="PROSITE" id="PS50878">
    <property type="entry name" value="RT_POL"/>
    <property type="match status" value="1"/>
</dbReference>
<evidence type="ECO:0000313" key="2">
    <source>
        <dbReference type="EMBL" id="KAA3467965.1"/>
    </source>
</evidence>
<keyword evidence="3" id="KW-1185">Reference proteome</keyword>
<proteinExistence type="predicted"/>
<comment type="caution">
    <text evidence="2">The sequence shown here is derived from an EMBL/GenBank/DDBJ whole genome shotgun (WGS) entry which is preliminary data.</text>
</comment>
<dbReference type="SUPFAM" id="SSF56672">
    <property type="entry name" value="DNA/RNA polymerases"/>
    <property type="match status" value="1"/>
</dbReference>
<evidence type="ECO:0000313" key="3">
    <source>
        <dbReference type="Proteomes" id="UP000325315"/>
    </source>
</evidence>
<accession>A0A5B6VFI8</accession>
<name>A0A5B6VFI8_9ROSI</name>
<dbReference type="PANTHER" id="PTHR33116:SF86">
    <property type="entry name" value="REVERSE TRANSCRIPTASE DOMAIN-CONTAINING PROTEIN"/>
    <property type="match status" value="1"/>
</dbReference>
<protein>
    <submittedName>
        <fullName evidence="2">LINE-1 reverse transcriptase isogeny</fullName>
    </submittedName>
</protein>
<keyword evidence="2" id="KW-0808">Transferase</keyword>
<sequence length="367" mass="41834">MKVIANRFKVIFPKLISQEQAGFIAGWNISNNIILAQEVIHSMRCKQMGRNWMAIKLDLEKAYDRVSWDYINDALTAVGIPIFLRRVIMSAITSSSMQILWNGVPTRKFKLVRGIHQGCPLSPYLFVLCMKGLGHSIRANRDASKWKSIWLSRSGPELLHLFFAGDLVIFCKAQLEQARLLESILKLFCANSGHRISVRKSNIYFSKSTEGGVPLLHERVTSSMLGFIVEKVRRKLQNWDARKLSIVGRITLAKSVLLSIPNYFMQSLMILKGVCFDIEKFVRQFIWGSTEGPTKMSLVKWDSICQPRARGGLGFRHLSDQNTSFLMKIEFSLASKSNALWVLVLRSKYGWEDHLPDSISKNHCSHL</sequence>
<dbReference type="CDD" id="cd01650">
    <property type="entry name" value="RT_nLTR_like"/>
    <property type="match status" value="1"/>
</dbReference>
<keyword evidence="2" id="KW-0548">Nucleotidyltransferase</keyword>
<dbReference type="InterPro" id="IPR043502">
    <property type="entry name" value="DNA/RNA_pol_sf"/>
</dbReference>
<dbReference type="InterPro" id="IPR000477">
    <property type="entry name" value="RT_dom"/>
</dbReference>
<dbReference type="Pfam" id="PF00078">
    <property type="entry name" value="RVT_1"/>
    <property type="match status" value="1"/>
</dbReference>
<dbReference type="EMBL" id="SMMG02000007">
    <property type="protein sequence ID" value="KAA3467965.1"/>
    <property type="molecule type" value="Genomic_DNA"/>
</dbReference>
<organism evidence="2 3">
    <name type="scientific">Gossypium australe</name>
    <dbReference type="NCBI Taxonomy" id="47621"/>
    <lineage>
        <taxon>Eukaryota</taxon>
        <taxon>Viridiplantae</taxon>
        <taxon>Streptophyta</taxon>
        <taxon>Embryophyta</taxon>
        <taxon>Tracheophyta</taxon>
        <taxon>Spermatophyta</taxon>
        <taxon>Magnoliopsida</taxon>
        <taxon>eudicotyledons</taxon>
        <taxon>Gunneridae</taxon>
        <taxon>Pentapetalae</taxon>
        <taxon>rosids</taxon>
        <taxon>malvids</taxon>
        <taxon>Malvales</taxon>
        <taxon>Malvaceae</taxon>
        <taxon>Malvoideae</taxon>
        <taxon>Gossypium</taxon>
    </lineage>
</organism>
<feature type="domain" description="Reverse transcriptase" evidence="1">
    <location>
        <begin position="1"/>
        <end position="229"/>
    </location>
</feature>
<dbReference type="OrthoDB" id="1434716at2759"/>
<dbReference type="GO" id="GO:0003964">
    <property type="term" value="F:RNA-directed DNA polymerase activity"/>
    <property type="evidence" value="ECO:0007669"/>
    <property type="project" value="UniProtKB-KW"/>
</dbReference>
<dbReference type="PANTHER" id="PTHR33116">
    <property type="entry name" value="REVERSE TRANSCRIPTASE ZINC-BINDING DOMAIN-CONTAINING PROTEIN-RELATED-RELATED"/>
    <property type="match status" value="1"/>
</dbReference>
<evidence type="ECO:0000259" key="1">
    <source>
        <dbReference type="PROSITE" id="PS50878"/>
    </source>
</evidence>
<reference evidence="3" key="1">
    <citation type="journal article" date="2019" name="Plant Biotechnol. J.">
        <title>Genome sequencing of the Australian wild diploid species Gossypium australe highlights disease resistance and delayed gland morphogenesis.</title>
        <authorList>
            <person name="Cai Y."/>
            <person name="Cai X."/>
            <person name="Wang Q."/>
            <person name="Wang P."/>
            <person name="Zhang Y."/>
            <person name="Cai C."/>
            <person name="Xu Y."/>
            <person name="Wang K."/>
            <person name="Zhou Z."/>
            <person name="Wang C."/>
            <person name="Geng S."/>
            <person name="Li B."/>
            <person name="Dong Q."/>
            <person name="Hou Y."/>
            <person name="Wang H."/>
            <person name="Ai P."/>
            <person name="Liu Z."/>
            <person name="Yi F."/>
            <person name="Sun M."/>
            <person name="An G."/>
            <person name="Cheng J."/>
            <person name="Zhang Y."/>
            <person name="Shi Q."/>
            <person name="Xie Y."/>
            <person name="Shi X."/>
            <person name="Chang Y."/>
            <person name="Huang F."/>
            <person name="Chen Y."/>
            <person name="Hong S."/>
            <person name="Mi L."/>
            <person name="Sun Q."/>
            <person name="Zhang L."/>
            <person name="Zhou B."/>
            <person name="Peng R."/>
            <person name="Zhang X."/>
            <person name="Liu F."/>
        </authorList>
    </citation>
    <scope>NUCLEOTIDE SEQUENCE [LARGE SCALE GENOMIC DNA]</scope>
    <source>
        <strain evidence="3">cv. PA1801</strain>
    </source>
</reference>
<keyword evidence="2" id="KW-0695">RNA-directed DNA polymerase</keyword>
<dbReference type="Proteomes" id="UP000325315">
    <property type="component" value="Unassembled WGS sequence"/>
</dbReference>
<gene>
    <name evidence="2" type="ORF">EPI10_002934</name>
</gene>